<dbReference type="InterPro" id="IPR036625">
    <property type="entry name" value="E3-bd_dom_sf"/>
</dbReference>
<proteinExistence type="inferred from homology"/>
<dbReference type="VEuPathDB" id="TriTrypDB:ECC02_007859"/>
<feature type="compositionally biased region" description="Low complexity" evidence="10">
    <location>
        <begin position="113"/>
        <end position="166"/>
    </location>
</feature>
<reference evidence="13 14" key="1">
    <citation type="journal article" date="2019" name="Genome Biol. Evol.">
        <title>Nanopore Sequencing Significantly Improves Genome Assembly of the Protozoan Parasite Trypanosoma cruzi.</title>
        <authorList>
            <person name="Diaz-Viraque F."/>
            <person name="Pita S."/>
            <person name="Greif G."/>
            <person name="de Souza R.C.M."/>
            <person name="Iraola G."/>
            <person name="Robello C."/>
        </authorList>
    </citation>
    <scope>NUCLEOTIDE SEQUENCE [LARGE SCALE GENOMIC DNA]</scope>
    <source>
        <strain evidence="13 14">Berenice</strain>
    </source>
</reference>
<dbReference type="InterPro" id="IPR001078">
    <property type="entry name" value="2-oxoacid_DH_actylTfrase"/>
</dbReference>
<dbReference type="Gene3D" id="2.40.50.100">
    <property type="match status" value="1"/>
</dbReference>
<dbReference type="Pfam" id="PF02817">
    <property type="entry name" value="E3_binding"/>
    <property type="match status" value="1"/>
</dbReference>
<feature type="region of interest" description="Disordered" evidence="10">
    <location>
        <begin position="108"/>
        <end position="166"/>
    </location>
</feature>
<dbReference type="PROSITE" id="PS50968">
    <property type="entry name" value="BIOTINYL_LIPOYL"/>
    <property type="match status" value="1"/>
</dbReference>
<protein>
    <recommendedName>
        <fullName evidence="9">Dihydrolipoamide acetyltransferase component of pyruvate dehydrogenase complex</fullName>
        <ecNumber evidence="9">2.3.1.-</ecNumber>
    </recommendedName>
</protein>
<dbReference type="FunFam" id="2.40.50.100:FF:000013">
    <property type="entry name" value="Dihydrolipoamide acetyltransferase component of pyruvate dehydrogenase complex"/>
    <property type="match status" value="1"/>
</dbReference>
<keyword evidence="5 9" id="KW-0450">Lipoyl</keyword>
<dbReference type="Pfam" id="PF00198">
    <property type="entry name" value="2-oxoacid_dh"/>
    <property type="match status" value="1"/>
</dbReference>
<keyword evidence="4 9" id="KW-0808">Transferase</keyword>
<evidence type="ECO:0000256" key="2">
    <source>
        <dbReference type="ARBA" id="ARBA00004305"/>
    </source>
</evidence>
<keyword evidence="7" id="KW-0496">Mitochondrion</keyword>
<dbReference type="Proteomes" id="UP000583944">
    <property type="component" value="Unassembled WGS sequence"/>
</dbReference>
<feature type="domain" description="Peripheral subunit-binding (PSBD)" evidence="12">
    <location>
        <begin position="164"/>
        <end position="201"/>
    </location>
</feature>
<dbReference type="PANTHER" id="PTHR43178:SF5">
    <property type="entry name" value="LIPOAMIDE ACYLTRANSFERASE COMPONENT OF BRANCHED-CHAIN ALPHA-KETO ACID DEHYDROGENASE COMPLEX, MITOCHONDRIAL"/>
    <property type="match status" value="1"/>
</dbReference>
<comment type="similarity">
    <text evidence="3 9">Belongs to the 2-oxoacid dehydrogenase family.</text>
</comment>
<dbReference type="VEuPathDB" id="TriTrypDB:BCY84_15610"/>
<dbReference type="InterPro" id="IPR000089">
    <property type="entry name" value="Biotin_lipoyl"/>
</dbReference>
<dbReference type="Gene3D" id="3.30.559.10">
    <property type="entry name" value="Chloramphenicol acetyltransferase-like domain"/>
    <property type="match status" value="1"/>
</dbReference>
<dbReference type="EMBL" id="JABDHM010000076">
    <property type="protein sequence ID" value="KAF5219163.1"/>
    <property type="molecule type" value="Genomic_DNA"/>
</dbReference>
<comment type="subcellular location">
    <subcellularLocation>
        <location evidence="2">Mitochondrion matrix</location>
    </subcellularLocation>
</comment>
<sequence>MRRIALWPHRICAARFFHFSRPRWGTIIPYKLADIGEGIQKVDVVTVFVKPGEKIEEFDKICEVQSDKALVDITSRYAGVIRAVHITVGESALVGHPLVDIEVDDDVKDDASGAEPQPQEAAAVAEPTTTTTATATASSSSSSPGKQKIKATSTTPTTTAVKPLATPATRGFARECGVDLEKLSGTGENGRILKTDVLAHAQSHGNDEGDVVVSLLTGIRHVMVSTMTEAGKIPSFTACDEVELTSLLKFREELRRNLTPRSPGDATPKLSLLPLFIKAASLALLQHPQINSHVSQKCESFIIRKAHNIGFAVHSPKGLIVPVVRNVEQKSTMDIVQEVNELVELGRKNRIPPEHMRDGTFTISNVGTIGATYATPMIFPPQVAISAFGRLQVLPRFDVDGNVVRANIVHLSSTADHRVIEGAAMVQFNNALKGLLENPQQLIA</sequence>
<dbReference type="PANTHER" id="PTHR43178">
    <property type="entry name" value="DIHYDROLIPOAMIDE ACETYLTRANSFERASE COMPONENT OF PYRUVATE DEHYDROGENASE COMPLEX"/>
    <property type="match status" value="1"/>
</dbReference>
<dbReference type="PROSITE" id="PS51826">
    <property type="entry name" value="PSBD"/>
    <property type="match status" value="1"/>
</dbReference>
<dbReference type="Pfam" id="PF00364">
    <property type="entry name" value="Biotin_lipoyl"/>
    <property type="match status" value="1"/>
</dbReference>
<keyword evidence="8 9" id="KW-0012">Acyltransferase</keyword>
<gene>
    <name evidence="13" type="ORF">ECC02_007859</name>
</gene>
<dbReference type="CDD" id="cd06849">
    <property type="entry name" value="lipoyl_domain"/>
    <property type="match status" value="1"/>
</dbReference>
<comment type="cofactor">
    <cofactor evidence="1 9">
        <name>(R)-lipoate</name>
        <dbReference type="ChEBI" id="CHEBI:83088"/>
    </cofactor>
</comment>
<evidence type="ECO:0000313" key="13">
    <source>
        <dbReference type="EMBL" id="KAF5219163.1"/>
    </source>
</evidence>
<dbReference type="GO" id="GO:0016407">
    <property type="term" value="F:acetyltransferase activity"/>
    <property type="evidence" value="ECO:0007669"/>
    <property type="project" value="TreeGrafter"/>
</dbReference>
<evidence type="ECO:0000256" key="5">
    <source>
        <dbReference type="ARBA" id="ARBA00022823"/>
    </source>
</evidence>
<name>A0A7J6XXV9_TRYCR</name>
<organism evidence="13 14">
    <name type="scientific">Trypanosoma cruzi</name>
    <dbReference type="NCBI Taxonomy" id="5693"/>
    <lineage>
        <taxon>Eukaryota</taxon>
        <taxon>Discoba</taxon>
        <taxon>Euglenozoa</taxon>
        <taxon>Kinetoplastea</taxon>
        <taxon>Metakinetoplastina</taxon>
        <taxon>Trypanosomatida</taxon>
        <taxon>Trypanosomatidae</taxon>
        <taxon>Trypanosoma</taxon>
        <taxon>Schizotrypanum</taxon>
    </lineage>
</organism>
<evidence type="ECO:0000256" key="10">
    <source>
        <dbReference type="SAM" id="MobiDB-lite"/>
    </source>
</evidence>
<dbReference type="SUPFAM" id="SSF51230">
    <property type="entry name" value="Single hybrid motif"/>
    <property type="match status" value="1"/>
</dbReference>
<evidence type="ECO:0000259" key="12">
    <source>
        <dbReference type="PROSITE" id="PS51826"/>
    </source>
</evidence>
<dbReference type="SUPFAM" id="SSF47005">
    <property type="entry name" value="Peripheral subunit-binding domain of 2-oxo acid dehydrogenase complex"/>
    <property type="match status" value="1"/>
</dbReference>
<evidence type="ECO:0000256" key="4">
    <source>
        <dbReference type="ARBA" id="ARBA00022679"/>
    </source>
</evidence>
<comment type="caution">
    <text evidence="13">The sequence shown here is derived from an EMBL/GenBank/DDBJ whole genome shotgun (WGS) entry which is preliminary data.</text>
</comment>
<keyword evidence="6" id="KW-0809">Transit peptide</keyword>
<dbReference type="SUPFAM" id="SSF52777">
    <property type="entry name" value="CoA-dependent acyltransferases"/>
    <property type="match status" value="1"/>
</dbReference>
<dbReference type="InterPro" id="IPR004167">
    <property type="entry name" value="PSBD"/>
</dbReference>
<dbReference type="GO" id="GO:0005759">
    <property type="term" value="C:mitochondrial matrix"/>
    <property type="evidence" value="ECO:0007669"/>
    <property type="project" value="UniProtKB-SubCell"/>
</dbReference>
<evidence type="ECO:0000256" key="6">
    <source>
        <dbReference type="ARBA" id="ARBA00022946"/>
    </source>
</evidence>
<dbReference type="GO" id="GO:0031405">
    <property type="term" value="F:lipoic acid binding"/>
    <property type="evidence" value="ECO:0007669"/>
    <property type="project" value="TreeGrafter"/>
</dbReference>
<accession>A0A7J6XXV9</accession>
<evidence type="ECO:0000256" key="3">
    <source>
        <dbReference type="ARBA" id="ARBA00007317"/>
    </source>
</evidence>
<dbReference type="EC" id="2.3.1.-" evidence="9"/>
<feature type="domain" description="Lipoyl-binding" evidence="11">
    <location>
        <begin position="27"/>
        <end position="102"/>
    </location>
</feature>
<dbReference type="InterPro" id="IPR023213">
    <property type="entry name" value="CAT-like_dom_sf"/>
</dbReference>
<evidence type="ECO:0000259" key="11">
    <source>
        <dbReference type="PROSITE" id="PS50968"/>
    </source>
</evidence>
<dbReference type="InterPro" id="IPR050743">
    <property type="entry name" value="2-oxoacid_DH_E2_comp"/>
</dbReference>
<dbReference type="Gene3D" id="4.10.320.10">
    <property type="entry name" value="E3-binding domain"/>
    <property type="match status" value="1"/>
</dbReference>
<evidence type="ECO:0000256" key="1">
    <source>
        <dbReference type="ARBA" id="ARBA00001938"/>
    </source>
</evidence>
<evidence type="ECO:0000256" key="9">
    <source>
        <dbReference type="RuleBase" id="RU003423"/>
    </source>
</evidence>
<evidence type="ECO:0000313" key="14">
    <source>
        <dbReference type="Proteomes" id="UP000583944"/>
    </source>
</evidence>
<dbReference type="AlphaFoldDB" id="A0A7J6XXV9"/>
<dbReference type="InterPro" id="IPR011053">
    <property type="entry name" value="Single_hybrid_motif"/>
</dbReference>
<evidence type="ECO:0000256" key="8">
    <source>
        <dbReference type="ARBA" id="ARBA00023315"/>
    </source>
</evidence>
<dbReference type="FunFam" id="3.30.559.10:FF:000007">
    <property type="entry name" value="Dihydrolipoamide acetyltransferase component of pyruvate dehydrogenase complex"/>
    <property type="match status" value="1"/>
</dbReference>
<evidence type="ECO:0000256" key="7">
    <source>
        <dbReference type="ARBA" id="ARBA00023128"/>
    </source>
</evidence>